<reference evidence="2" key="1">
    <citation type="submission" date="2022-11" db="UniProtKB">
        <authorList>
            <consortium name="WormBaseParasite"/>
        </authorList>
    </citation>
    <scope>IDENTIFICATION</scope>
</reference>
<sequence length="226" mass="25663">LPTYTRSICYQPLATAHSIGDTRAIIFRQMDSGDIWYNNLIIDPVTDLPIDQKKFRSQSLRTIEKYFSTSEDAEYFRQSQITKFADEALTQDPNAKIKCYKILPSFDELPSVKDANISETRIEFDPFAEIGRSLDNPPLIADDLVIQDTTNEDNIFSSIIIKSWAKSDVAFMNYLNGIIEREGGEEEVENVSNPSSPLRRPQPSQTPQSHQQQQPSSSLTPQINKL</sequence>
<proteinExistence type="predicted"/>
<evidence type="ECO:0000313" key="1">
    <source>
        <dbReference type="Proteomes" id="UP000887579"/>
    </source>
</evidence>
<organism evidence="1 2">
    <name type="scientific">Panagrolaimus sp. ES5</name>
    <dbReference type="NCBI Taxonomy" id="591445"/>
    <lineage>
        <taxon>Eukaryota</taxon>
        <taxon>Metazoa</taxon>
        <taxon>Ecdysozoa</taxon>
        <taxon>Nematoda</taxon>
        <taxon>Chromadorea</taxon>
        <taxon>Rhabditida</taxon>
        <taxon>Tylenchina</taxon>
        <taxon>Panagrolaimomorpha</taxon>
        <taxon>Panagrolaimoidea</taxon>
        <taxon>Panagrolaimidae</taxon>
        <taxon>Panagrolaimus</taxon>
    </lineage>
</organism>
<name>A0AC34GJ25_9BILA</name>
<accession>A0AC34GJ25</accession>
<dbReference type="WBParaSite" id="ES5_v2.g29639.t1">
    <property type="protein sequence ID" value="ES5_v2.g29639.t1"/>
    <property type="gene ID" value="ES5_v2.g29639"/>
</dbReference>
<dbReference type="Proteomes" id="UP000887579">
    <property type="component" value="Unplaced"/>
</dbReference>
<protein>
    <submittedName>
        <fullName evidence="2">Uncharacterized protein</fullName>
    </submittedName>
</protein>
<evidence type="ECO:0000313" key="2">
    <source>
        <dbReference type="WBParaSite" id="ES5_v2.g29639.t1"/>
    </source>
</evidence>